<dbReference type="GO" id="GO:0004416">
    <property type="term" value="F:hydroxyacylglutathione hydrolase activity"/>
    <property type="evidence" value="ECO:0007669"/>
    <property type="project" value="UniProtKB-EC"/>
</dbReference>
<evidence type="ECO:0000256" key="3">
    <source>
        <dbReference type="ARBA" id="ARBA00006759"/>
    </source>
</evidence>
<dbReference type="CDD" id="cd07723">
    <property type="entry name" value="hydroxyacylglutathione_hydrolase_MBL-fold"/>
    <property type="match status" value="1"/>
</dbReference>
<feature type="binding site" evidence="7">
    <location>
        <position position="113"/>
    </location>
    <ligand>
        <name>Zn(2+)</name>
        <dbReference type="ChEBI" id="CHEBI:29105"/>
        <label>1</label>
    </ligand>
</feature>
<evidence type="ECO:0000256" key="6">
    <source>
        <dbReference type="ARBA" id="ARBA00022833"/>
    </source>
</evidence>
<dbReference type="InterPro" id="IPR017782">
    <property type="entry name" value="Hydroxyacylglutathione_Hdrlase"/>
</dbReference>
<keyword evidence="6 7" id="KW-0862">Zinc</keyword>
<dbReference type="NCBIfam" id="TIGR03413">
    <property type="entry name" value="GSH_gloB"/>
    <property type="match status" value="1"/>
</dbReference>
<comment type="function">
    <text evidence="7">Thiolesterase that catalyzes the hydrolysis of S-D-lactoyl-glutathione to form glutathione and D-lactic acid.</text>
</comment>
<comment type="pathway">
    <text evidence="2 7">Secondary metabolite metabolism; methylglyoxal degradation; (R)-lactate from methylglyoxal: step 2/2.</text>
</comment>
<name>A0ABT1G803_9GAMM</name>
<evidence type="ECO:0000313" key="10">
    <source>
        <dbReference type="Proteomes" id="UP001523550"/>
    </source>
</evidence>
<sequence length="256" mass="28284">MHKVTPVSALSDNYVWLIHGEDPSRVAIVDPGEAAPVQAKLCEHGLTPEAILITHRHWDHVNGIEDLLAVYDIPVYGPAEEPVPCRSQGLRDGDTVSLDHLGLTFRVLGIPGHTLGHIAYHGHGLLLSGDTLFAGGCGRMFEGEAAQMLASLDKLAGLPDKTYLYCGHEYTLKNLAFCEAVEPDNPWLHKLRQRAEQRLAANQPTLPTMLGEEKQYNVFLRCREAAIQASASRKAGQELHRPDGVFATLRQWKDQF</sequence>
<keyword evidence="5 7" id="KW-0378">Hydrolase</keyword>
<comment type="similarity">
    <text evidence="3 7">Belongs to the metallo-beta-lactamase superfamily. Glyoxalase II family.</text>
</comment>
<feature type="binding site" evidence="7">
    <location>
        <position position="60"/>
    </location>
    <ligand>
        <name>Zn(2+)</name>
        <dbReference type="ChEBI" id="CHEBI:29105"/>
        <label>2</label>
    </ligand>
</feature>
<dbReference type="EMBL" id="JALJYF010000001">
    <property type="protein sequence ID" value="MCP1727075.1"/>
    <property type="molecule type" value="Genomic_DNA"/>
</dbReference>
<protein>
    <recommendedName>
        <fullName evidence="7">Hydroxyacylglutathione hydrolase</fullName>
        <ecNumber evidence="7">3.1.2.6</ecNumber>
    </recommendedName>
    <alternativeName>
        <fullName evidence="7">Glyoxalase II</fullName>
        <shortName evidence="7">Glx II</shortName>
    </alternativeName>
</protein>
<organism evidence="9 10">
    <name type="scientific">Natronospira proteinivora</name>
    <dbReference type="NCBI Taxonomy" id="1807133"/>
    <lineage>
        <taxon>Bacteria</taxon>
        <taxon>Pseudomonadati</taxon>
        <taxon>Pseudomonadota</taxon>
        <taxon>Gammaproteobacteria</taxon>
        <taxon>Natronospirales</taxon>
        <taxon>Natronospiraceae</taxon>
        <taxon>Natronospira</taxon>
    </lineage>
</organism>
<feature type="binding site" evidence="7">
    <location>
        <position position="130"/>
    </location>
    <ligand>
        <name>Zn(2+)</name>
        <dbReference type="ChEBI" id="CHEBI:29105"/>
        <label>2</label>
    </ligand>
</feature>
<dbReference type="PANTHER" id="PTHR43705">
    <property type="entry name" value="HYDROXYACYLGLUTATHIONE HYDROLASE"/>
    <property type="match status" value="1"/>
</dbReference>
<dbReference type="RefSeq" id="WP_253446381.1">
    <property type="nucleotide sequence ID" value="NZ_JALJYF010000001.1"/>
</dbReference>
<reference evidence="9 10" key="1">
    <citation type="submission" date="2022-03" db="EMBL/GenBank/DDBJ databases">
        <title>Genomic Encyclopedia of Type Strains, Phase III (KMG-III): the genomes of soil and plant-associated and newly described type strains.</title>
        <authorList>
            <person name="Whitman W."/>
        </authorList>
    </citation>
    <scope>NUCLEOTIDE SEQUENCE [LARGE SCALE GENOMIC DNA]</scope>
    <source>
        <strain evidence="9 10">BSker1</strain>
    </source>
</reference>
<comment type="subunit">
    <text evidence="7">Monomer.</text>
</comment>
<dbReference type="EC" id="3.1.2.6" evidence="7"/>
<comment type="caution">
    <text evidence="9">The sequence shown here is derived from an EMBL/GenBank/DDBJ whole genome shotgun (WGS) entry which is preliminary data.</text>
</comment>
<dbReference type="Pfam" id="PF16123">
    <property type="entry name" value="HAGH_C"/>
    <property type="match status" value="1"/>
</dbReference>
<proteinExistence type="inferred from homology"/>
<dbReference type="SMART" id="SM00849">
    <property type="entry name" value="Lactamase_B"/>
    <property type="match status" value="1"/>
</dbReference>
<feature type="binding site" evidence="7">
    <location>
        <position position="59"/>
    </location>
    <ligand>
        <name>Zn(2+)</name>
        <dbReference type="ChEBI" id="CHEBI:29105"/>
        <label>2</label>
    </ligand>
</feature>
<gene>
    <name evidence="7" type="primary">gloB</name>
    <name evidence="9" type="ORF">J2T60_001040</name>
</gene>
<dbReference type="SUPFAM" id="SSF56281">
    <property type="entry name" value="Metallo-hydrolase/oxidoreductase"/>
    <property type="match status" value="1"/>
</dbReference>
<dbReference type="InterPro" id="IPR050110">
    <property type="entry name" value="Glyoxalase_II_hydrolase"/>
</dbReference>
<evidence type="ECO:0000256" key="1">
    <source>
        <dbReference type="ARBA" id="ARBA00001623"/>
    </source>
</evidence>
<keyword evidence="4 7" id="KW-0479">Metal-binding</keyword>
<comment type="cofactor">
    <cofactor evidence="7">
        <name>Zn(2+)</name>
        <dbReference type="ChEBI" id="CHEBI:29105"/>
    </cofactor>
    <text evidence="7">Binds 2 Zn(2+) ions per subunit.</text>
</comment>
<feature type="domain" description="Metallo-beta-lactamase" evidence="8">
    <location>
        <begin position="12"/>
        <end position="168"/>
    </location>
</feature>
<dbReference type="InterPro" id="IPR035680">
    <property type="entry name" value="Clx_II_MBL"/>
</dbReference>
<evidence type="ECO:0000256" key="5">
    <source>
        <dbReference type="ARBA" id="ARBA00022801"/>
    </source>
</evidence>
<dbReference type="InterPro" id="IPR001279">
    <property type="entry name" value="Metallo-B-lactamas"/>
</dbReference>
<dbReference type="HAMAP" id="MF_01374">
    <property type="entry name" value="Glyoxalase_2"/>
    <property type="match status" value="1"/>
</dbReference>
<evidence type="ECO:0000313" key="9">
    <source>
        <dbReference type="EMBL" id="MCP1727075.1"/>
    </source>
</evidence>
<evidence type="ECO:0000256" key="4">
    <source>
        <dbReference type="ARBA" id="ARBA00022723"/>
    </source>
</evidence>
<feature type="binding site" evidence="7">
    <location>
        <position position="168"/>
    </location>
    <ligand>
        <name>Zn(2+)</name>
        <dbReference type="ChEBI" id="CHEBI:29105"/>
        <label>2</label>
    </ligand>
</feature>
<evidence type="ECO:0000256" key="2">
    <source>
        <dbReference type="ARBA" id="ARBA00004963"/>
    </source>
</evidence>
<keyword evidence="10" id="KW-1185">Reference proteome</keyword>
<feature type="binding site" evidence="7">
    <location>
        <position position="130"/>
    </location>
    <ligand>
        <name>Zn(2+)</name>
        <dbReference type="ChEBI" id="CHEBI:29105"/>
        <label>1</label>
    </ligand>
</feature>
<dbReference type="Pfam" id="PF00753">
    <property type="entry name" value="Lactamase_B"/>
    <property type="match status" value="1"/>
</dbReference>
<evidence type="ECO:0000256" key="7">
    <source>
        <dbReference type="HAMAP-Rule" id="MF_01374"/>
    </source>
</evidence>
<dbReference type="Proteomes" id="UP001523550">
    <property type="component" value="Unassembled WGS sequence"/>
</dbReference>
<dbReference type="InterPro" id="IPR036866">
    <property type="entry name" value="RibonucZ/Hydroxyglut_hydro"/>
</dbReference>
<dbReference type="Gene3D" id="3.60.15.10">
    <property type="entry name" value="Ribonuclease Z/Hydroxyacylglutathione hydrolase-like"/>
    <property type="match status" value="1"/>
</dbReference>
<dbReference type="PANTHER" id="PTHR43705:SF1">
    <property type="entry name" value="HYDROXYACYLGLUTATHIONE HYDROLASE GLOB"/>
    <property type="match status" value="1"/>
</dbReference>
<dbReference type="PIRSF" id="PIRSF005457">
    <property type="entry name" value="Glx"/>
    <property type="match status" value="1"/>
</dbReference>
<comment type="catalytic activity">
    <reaction evidence="1 7">
        <text>an S-(2-hydroxyacyl)glutathione + H2O = a 2-hydroxy carboxylate + glutathione + H(+)</text>
        <dbReference type="Rhea" id="RHEA:21864"/>
        <dbReference type="ChEBI" id="CHEBI:15377"/>
        <dbReference type="ChEBI" id="CHEBI:15378"/>
        <dbReference type="ChEBI" id="CHEBI:57925"/>
        <dbReference type="ChEBI" id="CHEBI:58896"/>
        <dbReference type="ChEBI" id="CHEBI:71261"/>
        <dbReference type="EC" id="3.1.2.6"/>
    </reaction>
</comment>
<accession>A0ABT1G803</accession>
<evidence type="ECO:0000259" key="8">
    <source>
        <dbReference type="SMART" id="SM00849"/>
    </source>
</evidence>
<dbReference type="InterPro" id="IPR032282">
    <property type="entry name" value="HAGH_C"/>
</dbReference>
<feature type="binding site" evidence="7">
    <location>
        <position position="57"/>
    </location>
    <ligand>
        <name>Zn(2+)</name>
        <dbReference type="ChEBI" id="CHEBI:29105"/>
        <label>1</label>
    </ligand>
</feature>
<feature type="binding site" evidence="7">
    <location>
        <position position="55"/>
    </location>
    <ligand>
        <name>Zn(2+)</name>
        <dbReference type="ChEBI" id="CHEBI:29105"/>
        <label>1</label>
    </ligand>
</feature>